<organism evidence="2 3">
    <name type="scientific">Oryza rufipogon</name>
    <name type="common">Brownbeard rice</name>
    <name type="synonym">Asian wild rice</name>
    <dbReference type="NCBI Taxonomy" id="4529"/>
    <lineage>
        <taxon>Eukaryota</taxon>
        <taxon>Viridiplantae</taxon>
        <taxon>Streptophyta</taxon>
        <taxon>Embryophyta</taxon>
        <taxon>Tracheophyta</taxon>
        <taxon>Spermatophyta</taxon>
        <taxon>Magnoliopsida</taxon>
        <taxon>Liliopsida</taxon>
        <taxon>Poales</taxon>
        <taxon>Poaceae</taxon>
        <taxon>BOP clade</taxon>
        <taxon>Oryzoideae</taxon>
        <taxon>Oryzeae</taxon>
        <taxon>Oryzinae</taxon>
        <taxon>Oryza</taxon>
    </lineage>
</organism>
<dbReference type="InterPro" id="IPR044816">
    <property type="entry name" value="BURP"/>
</dbReference>
<sequence>MPKTQRRPGCCVLPEGTKLTLAHDDHGVAAAAPRFIYKDKADAVPFDLRAMDAILHGSDRAAQVADTLRTCGELTAAAGGEEPRACCATSREAVLDFAASALGTSAPRAVATLVHGREPRRYVVAAGGVARIGGDAVVACHPMPYPYEVYYCHRPADAVALRVDLHAVAGVGLGGATAVAVCHVNTTTWDSAYLELLKASRGDAICHYMPQGYVLWLAN</sequence>
<dbReference type="eggNOG" id="ENOG502S86J">
    <property type="taxonomic scope" value="Eukaryota"/>
</dbReference>
<reference evidence="2" key="2">
    <citation type="submission" date="2015-06" db="UniProtKB">
        <authorList>
            <consortium name="EnsemblPlants"/>
        </authorList>
    </citation>
    <scope>IDENTIFICATION</scope>
</reference>
<feature type="domain" description="BURP" evidence="1">
    <location>
        <begin position="1"/>
        <end position="219"/>
    </location>
</feature>
<protein>
    <recommendedName>
        <fullName evidence="1">BURP domain-containing protein</fullName>
    </recommendedName>
</protein>
<dbReference type="Pfam" id="PF03181">
    <property type="entry name" value="BURP"/>
    <property type="match status" value="1"/>
</dbReference>
<name>A0A0E0ND89_ORYRU</name>
<evidence type="ECO:0000313" key="3">
    <source>
        <dbReference type="Proteomes" id="UP000008022"/>
    </source>
</evidence>
<reference evidence="3" key="1">
    <citation type="submission" date="2013-06" db="EMBL/GenBank/DDBJ databases">
        <authorList>
            <person name="Zhao Q."/>
        </authorList>
    </citation>
    <scope>NUCLEOTIDE SEQUENCE</scope>
    <source>
        <strain evidence="3">cv. W1943</strain>
    </source>
</reference>
<dbReference type="InterPro" id="IPR004873">
    <property type="entry name" value="BURP_dom"/>
</dbReference>
<evidence type="ECO:0000259" key="1">
    <source>
        <dbReference type="PROSITE" id="PS51277"/>
    </source>
</evidence>
<proteinExistence type="predicted"/>
<dbReference type="EnsemblPlants" id="ORUFI02G12880.1">
    <property type="protein sequence ID" value="ORUFI02G12880.1"/>
    <property type="gene ID" value="ORUFI02G12880"/>
</dbReference>
<dbReference type="PANTHER" id="PTHR31236">
    <property type="entry name" value="BURP DOMAIN PROTEIN USPL1-LIKE"/>
    <property type="match status" value="1"/>
</dbReference>
<dbReference type="Gramene" id="ORUFI02G12880.1">
    <property type="protein sequence ID" value="ORUFI02G12880.1"/>
    <property type="gene ID" value="ORUFI02G12880"/>
</dbReference>
<dbReference type="AlphaFoldDB" id="A0A0E0ND89"/>
<dbReference type="STRING" id="4529.A0A0E0ND89"/>
<dbReference type="SMART" id="SM01045">
    <property type="entry name" value="BURP"/>
    <property type="match status" value="1"/>
</dbReference>
<dbReference type="PROSITE" id="PS51277">
    <property type="entry name" value="BURP"/>
    <property type="match status" value="1"/>
</dbReference>
<keyword evidence="3" id="KW-1185">Reference proteome</keyword>
<dbReference type="HOGENOM" id="CLU_011822_2_1_1"/>
<accession>A0A0E0ND89</accession>
<dbReference type="Proteomes" id="UP000008022">
    <property type="component" value="Unassembled WGS sequence"/>
</dbReference>
<evidence type="ECO:0000313" key="2">
    <source>
        <dbReference type="EnsemblPlants" id="ORUFI02G12880.1"/>
    </source>
</evidence>
<dbReference type="PANTHER" id="PTHR31236:SF27">
    <property type="entry name" value="BURP DOMAIN-CONTAINING PROTEIN 4"/>
    <property type="match status" value="1"/>
</dbReference>
<dbReference type="OMA" id="QVYYCHR"/>